<reference evidence="5" key="1">
    <citation type="submission" date="2021-01" db="EMBL/GenBank/DDBJ databases">
        <title>Draft genomes of Rhodovulum sulfidophilum.</title>
        <authorList>
            <person name="Guzman M.S."/>
        </authorList>
    </citation>
    <scope>NUCLEOTIDE SEQUENCE [LARGE SCALE GENOMIC DNA]</scope>
    <source>
        <strain evidence="5">AB19</strain>
    </source>
</reference>
<dbReference type="SMART" id="SM00849">
    <property type="entry name" value="Lactamase_B"/>
    <property type="match status" value="1"/>
</dbReference>
<dbReference type="InterPro" id="IPR050114">
    <property type="entry name" value="UPF0173_UPF0282_UlaG_hydrolase"/>
</dbReference>
<dbReference type="EMBL" id="JAESIL010000024">
    <property type="protein sequence ID" value="MBL3578024.1"/>
    <property type="molecule type" value="Genomic_DNA"/>
</dbReference>
<dbReference type="Pfam" id="PF13483">
    <property type="entry name" value="Lactamase_B_3"/>
    <property type="match status" value="1"/>
</dbReference>
<dbReference type="InterPro" id="IPR022877">
    <property type="entry name" value="UPF0173"/>
</dbReference>
<comment type="similarity">
    <text evidence="2">Belongs to the UPF0173 family.</text>
</comment>
<dbReference type="GO" id="GO:0016787">
    <property type="term" value="F:hydrolase activity"/>
    <property type="evidence" value="ECO:0007669"/>
    <property type="project" value="UniProtKB-KW"/>
</dbReference>
<dbReference type="InterPro" id="IPR036866">
    <property type="entry name" value="RibonucZ/Hydroxyglut_hydro"/>
</dbReference>
<dbReference type="HAMAP" id="MF_00457">
    <property type="entry name" value="UPF0173"/>
    <property type="match status" value="1"/>
</dbReference>
<proteinExistence type="inferred from homology"/>
<dbReference type="RefSeq" id="WP_075785450.1">
    <property type="nucleotide sequence ID" value="NZ_JAESIL010000024.1"/>
</dbReference>
<dbReference type="SUPFAM" id="SSF56281">
    <property type="entry name" value="Metallo-hydrolase/oxidoreductase"/>
    <property type="match status" value="1"/>
</dbReference>
<evidence type="ECO:0000256" key="1">
    <source>
        <dbReference type="ARBA" id="ARBA00022801"/>
    </source>
</evidence>
<accession>A0ABS1RFW0</accession>
<evidence type="ECO:0000259" key="3">
    <source>
        <dbReference type="SMART" id="SM00849"/>
    </source>
</evidence>
<evidence type="ECO:0000313" key="4">
    <source>
        <dbReference type="EMBL" id="MBL3578024.1"/>
    </source>
</evidence>
<dbReference type="Proteomes" id="UP000635853">
    <property type="component" value="Unassembled WGS sequence"/>
</dbReference>
<dbReference type="NCBIfam" id="NF001911">
    <property type="entry name" value="PRK00685.1"/>
    <property type="match status" value="1"/>
</dbReference>
<protein>
    <recommendedName>
        <fullName evidence="2">UPF0173 metal-dependent hydrolase JMJ92_07620</fullName>
    </recommendedName>
</protein>
<sequence length="230" mass="25150">MKITWLGHSGFRIEIEDQILLIDPWLVGNPMFPEERRAEAIGGATHVLVTHGHFDHVADTIAIARELSIPAVGIFDLMSWWESREGIAVIGFNKGGTVRLGNVAVTMVNATHSSSVQGPDGPVYTGTESGFMIAGEGHVIYVSGDTDVMADMEIFNDLHAPDIGLLCAGGHFTMDMKRAAYAARTFFHFKTVIPCHYRTFPILEQSAEALKQNLPGVRVIEPEVLVPIEP</sequence>
<keyword evidence="5" id="KW-1185">Reference proteome</keyword>
<gene>
    <name evidence="4" type="ORF">JMJ92_07620</name>
</gene>
<dbReference type="InterPro" id="IPR001279">
    <property type="entry name" value="Metallo-B-lactamas"/>
</dbReference>
<dbReference type="PANTHER" id="PTHR43546:SF3">
    <property type="entry name" value="UPF0173 METAL-DEPENDENT HYDROLASE MJ1163"/>
    <property type="match status" value="1"/>
</dbReference>
<keyword evidence="1 2" id="KW-0378">Hydrolase</keyword>
<feature type="domain" description="Metallo-beta-lactamase" evidence="3">
    <location>
        <begin position="7"/>
        <end position="196"/>
    </location>
</feature>
<evidence type="ECO:0000256" key="2">
    <source>
        <dbReference type="HAMAP-Rule" id="MF_00457"/>
    </source>
</evidence>
<organism evidence="4 5">
    <name type="scientific">Rhodovulum visakhapatnamense</name>
    <dbReference type="NCBI Taxonomy" id="364297"/>
    <lineage>
        <taxon>Bacteria</taxon>
        <taxon>Pseudomonadati</taxon>
        <taxon>Pseudomonadota</taxon>
        <taxon>Alphaproteobacteria</taxon>
        <taxon>Rhodobacterales</taxon>
        <taxon>Paracoccaceae</taxon>
        <taxon>Rhodovulum</taxon>
    </lineage>
</organism>
<dbReference type="Gene3D" id="3.60.15.10">
    <property type="entry name" value="Ribonuclease Z/Hydroxyacylglutathione hydrolase-like"/>
    <property type="match status" value="1"/>
</dbReference>
<name>A0ABS1RFW0_9RHOB</name>
<comment type="caution">
    <text evidence="4">The sequence shown here is derived from an EMBL/GenBank/DDBJ whole genome shotgun (WGS) entry which is preliminary data.</text>
</comment>
<dbReference type="PANTHER" id="PTHR43546">
    <property type="entry name" value="UPF0173 METAL-DEPENDENT HYDROLASE MJ1163-RELATED"/>
    <property type="match status" value="1"/>
</dbReference>
<evidence type="ECO:0000313" key="5">
    <source>
        <dbReference type="Proteomes" id="UP000635853"/>
    </source>
</evidence>